<proteinExistence type="predicted"/>
<feature type="transmembrane region" description="Helical" evidence="1">
    <location>
        <begin position="96"/>
        <end position="117"/>
    </location>
</feature>
<dbReference type="EMBL" id="JACHLI010000001">
    <property type="protein sequence ID" value="MBB4861706.1"/>
    <property type="molecule type" value="Genomic_DNA"/>
</dbReference>
<feature type="transmembrane region" description="Helical" evidence="1">
    <location>
        <begin position="44"/>
        <end position="66"/>
    </location>
</feature>
<protein>
    <submittedName>
        <fullName evidence="2">Uncharacterized protein</fullName>
    </submittedName>
</protein>
<dbReference type="RefSeq" id="WP_184585956.1">
    <property type="nucleotide sequence ID" value="NZ_JACHLI010000001.1"/>
</dbReference>
<accession>A0A7W7KFV4</accession>
<keyword evidence="1" id="KW-0472">Membrane</keyword>
<evidence type="ECO:0000313" key="3">
    <source>
        <dbReference type="Proteomes" id="UP000566995"/>
    </source>
</evidence>
<keyword evidence="1" id="KW-0812">Transmembrane</keyword>
<sequence length="132" mass="14789">MGSRNAVSLRRLLANFLPWWGTQLKKSWRRQQESYRAFRDSGEALLCIALFAPVVILMLAMFGYVLGQAIGEFVYSVGVLVLGRPPFDYTLTMLRAVGSLVMLGGLLLFLMVFLIAIGPRPSEIAKDICDFR</sequence>
<organism evidence="2 3">
    <name type="scientific">Pseudomonas nitroreducens</name>
    <dbReference type="NCBI Taxonomy" id="46680"/>
    <lineage>
        <taxon>Bacteria</taxon>
        <taxon>Pseudomonadati</taxon>
        <taxon>Pseudomonadota</taxon>
        <taxon>Gammaproteobacteria</taxon>
        <taxon>Pseudomonadales</taxon>
        <taxon>Pseudomonadaceae</taxon>
        <taxon>Pseudomonas</taxon>
    </lineage>
</organism>
<evidence type="ECO:0000313" key="2">
    <source>
        <dbReference type="EMBL" id="MBB4861706.1"/>
    </source>
</evidence>
<gene>
    <name evidence="2" type="ORF">HNP46_000517</name>
</gene>
<name>A0A7W7KFV4_PSENT</name>
<comment type="caution">
    <text evidence="2">The sequence shown here is derived from an EMBL/GenBank/DDBJ whole genome shotgun (WGS) entry which is preliminary data.</text>
</comment>
<dbReference type="AlphaFoldDB" id="A0A7W7KFV4"/>
<keyword evidence="1" id="KW-1133">Transmembrane helix</keyword>
<reference evidence="2 3" key="1">
    <citation type="submission" date="2020-08" db="EMBL/GenBank/DDBJ databases">
        <title>Functional genomics of gut bacteria from endangered species of beetles.</title>
        <authorList>
            <person name="Carlos-Shanley C."/>
        </authorList>
    </citation>
    <scope>NUCLEOTIDE SEQUENCE [LARGE SCALE GENOMIC DNA]</scope>
    <source>
        <strain evidence="2 3">S00179</strain>
    </source>
</reference>
<dbReference type="Proteomes" id="UP000566995">
    <property type="component" value="Unassembled WGS sequence"/>
</dbReference>
<evidence type="ECO:0000256" key="1">
    <source>
        <dbReference type="SAM" id="Phobius"/>
    </source>
</evidence>